<feature type="compositionally biased region" description="Polar residues" evidence="1">
    <location>
        <begin position="95"/>
        <end position="107"/>
    </location>
</feature>
<protein>
    <submittedName>
        <fullName evidence="2">Uncharacterized protein</fullName>
    </submittedName>
</protein>
<comment type="caution">
    <text evidence="2">The sequence shown here is derived from an EMBL/GenBank/DDBJ whole genome shotgun (WGS) entry which is preliminary data.</text>
</comment>
<evidence type="ECO:0000256" key="1">
    <source>
        <dbReference type="SAM" id="MobiDB-lite"/>
    </source>
</evidence>
<reference evidence="2" key="1">
    <citation type="journal article" date="2023" name="Science">
        <title>Genome structures resolve the early diversification of teleost fishes.</title>
        <authorList>
            <person name="Parey E."/>
            <person name="Louis A."/>
            <person name="Montfort J."/>
            <person name="Bouchez O."/>
            <person name="Roques C."/>
            <person name="Iampietro C."/>
            <person name="Lluch J."/>
            <person name="Castinel A."/>
            <person name="Donnadieu C."/>
            <person name="Desvignes T."/>
            <person name="Floi Bucao C."/>
            <person name="Jouanno E."/>
            <person name="Wen M."/>
            <person name="Mejri S."/>
            <person name="Dirks R."/>
            <person name="Jansen H."/>
            <person name="Henkel C."/>
            <person name="Chen W.J."/>
            <person name="Zahm M."/>
            <person name="Cabau C."/>
            <person name="Klopp C."/>
            <person name="Thompson A.W."/>
            <person name="Robinson-Rechavi M."/>
            <person name="Braasch I."/>
            <person name="Lecointre G."/>
            <person name="Bobe J."/>
            <person name="Postlethwait J.H."/>
            <person name="Berthelot C."/>
            <person name="Roest Crollius H."/>
            <person name="Guiguen Y."/>
        </authorList>
    </citation>
    <scope>NUCLEOTIDE SEQUENCE</scope>
    <source>
        <strain evidence="2">NC1722</strain>
    </source>
</reference>
<dbReference type="AlphaFoldDB" id="A0AAD7WZY7"/>
<name>A0AAD7WZY7_9TELE</name>
<evidence type="ECO:0000313" key="3">
    <source>
        <dbReference type="Proteomes" id="UP001221898"/>
    </source>
</evidence>
<evidence type="ECO:0000313" key="2">
    <source>
        <dbReference type="EMBL" id="KAJ8415230.1"/>
    </source>
</evidence>
<sequence length="107" mass="12129">MPCTYVFAVRIFKDTDSSASFNADSDWDNWLQECPPPAPQTNTANTMWSSKGAGKKMEELVRKMMALHTAQQQSSLAVIEALQRNMESQERRAYQETSSSDYARSLK</sequence>
<organism evidence="2 3">
    <name type="scientific">Aldrovandia affinis</name>
    <dbReference type="NCBI Taxonomy" id="143900"/>
    <lineage>
        <taxon>Eukaryota</taxon>
        <taxon>Metazoa</taxon>
        <taxon>Chordata</taxon>
        <taxon>Craniata</taxon>
        <taxon>Vertebrata</taxon>
        <taxon>Euteleostomi</taxon>
        <taxon>Actinopterygii</taxon>
        <taxon>Neopterygii</taxon>
        <taxon>Teleostei</taxon>
        <taxon>Notacanthiformes</taxon>
        <taxon>Halosauridae</taxon>
        <taxon>Aldrovandia</taxon>
    </lineage>
</organism>
<dbReference type="EMBL" id="JAINUG010000010">
    <property type="protein sequence ID" value="KAJ8415230.1"/>
    <property type="molecule type" value="Genomic_DNA"/>
</dbReference>
<dbReference type="Proteomes" id="UP001221898">
    <property type="component" value="Unassembled WGS sequence"/>
</dbReference>
<proteinExistence type="predicted"/>
<keyword evidence="3" id="KW-1185">Reference proteome</keyword>
<gene>
    <name evidence="2" type="ORF">AAFF_G00009280</name>
</gene>
<accession>A0AAD7WZY7</accession>
<feature type="region of interest" description="Disordered" evidence="1">
    <location>
        <begin position="87"/>
        <end position="107"/>
    </location>
</feature>